<comment type="caution">
    <text evidence="2">The sequence shown here is derived from an EMBL/GenBank/DDBJ whole genome shotgun (WGS) entry which is preliminary data.</text>
</comment>
<keyword evidence="3" id="KW-1185">Reference proteome</keyword>
<evidence type="ECO:0000256" key="1">
    <source>
        <dbReference type="SAM" id="Phobius"/>
    </source>
</evidence>
<organism evidence="2 3">
    <name type="scientific">Sclerotinia nivalis</name>
    <dbReference type="NCBI Taxonomy" id="352851"/>
    <lineage>
        <taxon>Eukaryota</taxon>
        <taxon>Fungi</taxon>
        <taxon>Dikarya</taxon>
        <taxon>Ascomycota</taxon>
        <taxon>Pezizomycotina</taxon>
        <taxon>Leotiomycetes</taxon>
        <taxon>Helotiales</taxon>
        <taxon>Sclerotiniaceae</taxon>
        <taxon>Sclerotinia</taxon>
    </lineage>
</organism>
<dbReference type="AlphaFoldDB" id="A0A9X0AC16"/>
<gene>
    <name evidence="2" type="ORF">OCU04_011583</name>
</gene>
<dbReference type="Proteomes" id="UP001152300">
    <property type="component" value="Unassembled WGS sequence"/>
</dbReference>
<dbReference type="EMBL" id="JAPEIS010000014">
    <property type="protein sequence ID" value="KAJ8059967.1"/>
    <property type="molecule type" value="Genomic_DNA"/>
</dbReference>
<name>A0A9X0AC16_9HELO</name>
<reference evidence="2" key="1">
    <citation type="submission" date="2022-11" db="EMBL/GenBank/DDBJ databases">
        <title>Genome Resource of Sclerotinia nivalis Strain SnTB1, a Plant Pathogen Isolated from American Ginseng.</title>
        <authorList>
            <person name="Fan S."/>
        </authorList>
    </citation>
    <scope>NUCLEOTIDE SEQUENCE</scope>
    <source>
        <strain evidence="2">SnTB1</strain>
    </source>
</reference>
<evidence type="ECO:0000313" key="3">
    <source>
        <dbReference type="Proteomes" id="UP001152300"/>
    </source>
</evidence>
<protein>
    <submittedName>
        <fullName evidence="2">Uncharacterized protein</fullName>
    </submittedName>
</protein>
<keyword evidence="1" id="KW-1133">Transmembrane helix</keyword>
<keyword evidence="1" id="KW-0472">Membrane</keyword>
<feature type="transmembrane region" description="Helical" evidence="1">
    <location>
        <begin position="6"/>
        <end position="28"/>
    </location>
</feature>
<proteinExistence type="predicted"/>
<keyword evidence="1" id="KW-0812">Transmembrane</keyword>
<evidence type="ECO:0000313" key="2">
    <source>
        <dbReference type="EMBL" id="KAJ8059967.1"/>
    </source>
</evidence>
<accession>A0A9X0AC16</accession>
<sequence>MSEGDCAGYLPCVLGVGIPSFLANLSLVKSSRRSLKNSNMHALPCKSNHRIHTTTWKHQPQLPNIPSTPPSCPSLALSHYRHGESSKAGIMYSPGVFPNTVDFRAVPSHTRLILNNPEVR</sequence>